<accession>A0A6G1HLZ6</accession>
<dbReference type="AlphaFoldDB" id="A0A6G1HLZ6"/>
<keyword evidence="2" id="KW-1185">Reference proteome</keyword>
<proteinExistence type="predicted"/>
<dbReference type="Proteomes" id="UP000799640">
    <property type="component" value="Unassembled WGS sequence"/>
</dbReference>
<sequence length="81" mass="8708">MYASGLLLVPLTHRAAVSPYTGRSTYLRTCEPAAQLSSPVRSNLPPRFYAGATRAPLPTIKACARRIEVTPASSHLSSQPQ</sequence>
<evidence type="ECO:0000313" key="1">
    <source>
        <dbReference type="EMBL" id="KAF2397040.1"/>
    </source>
</evidence>
<reference evidence="1" key="1">
    <citation type="journal article" date="2020" name="Stud. Mycol.">
        <title>101 Dothideomycetes genomes: a test case for predicting lifestyles and emergence of pathogens.</title>
        <authorList>
            <person name="Haridas S."/>
            <person name="Albert R."/>
            <person name="Binder M."/>
            <person name="Bloem J."/>
            <person name="Labutti K."/>
            <person name="Salamov A."/>
            <person name="Andreopoulos B."/>
            <person name="Baker S."/>
            <person name="Barry K."/>
            <person name="Bills G."/>
            <person name="Bluhm B."/>
            <person name="Cannon C."/>
            <person name="Castanera R."/>
            <person name="Culley D."/>
            <person name="Daum C."/>
            <person name="Ezra D."/>
            <person name="Gonzalez J."/>
            <person name="Henrissat B."/>
            <person name="Kuo A."/>
            <person name="Liang C."/>
            <person name="Lipzen A."/>
            <person name="Lutzoni F."/>
            <person name="Magnuson J."/>
            <person name="Mondo S."/>
            <person name="Nolan M."/>
            <person name="Ohm R."/>
            <person name="Pangilinan J."/>
            <person name="Park H.-J."/>
            <person name="Ramirez L."/>
            <person name="Alfaro M."/>
            <person name="Sun H."/>
            <person name="Tritt A."/>
            <person name="Yoshinaga Y."/>
            <person name="Zwiers L.-H."/>
            <person name="Turgeon B."/>
            <person name="Goodwin S."/>
            <person name="Spatafora J."/>
            <person name="Crous P."/>
            <person name="Grigoriev I."/>
        </authorList>
    </citation>
    <scope>NUCLEOTIDE SEQUENCE</scope>
    <source>
        <strain evidence="1">CBS 262.69</strain>
    </source>
</reference>
<gene>
    <name evidence="1" type="ORF">EJ06DRAFT_533239</name>
</gene>
<evidence type="ECO:0000313" key="2">
    <source>
        <dbReference type="Proteomes" id="UP000799640"/>
    </source>
</evidence>
<protein>
    <submittedName>
        <fullName evidence="1">Uncharacterized protein</fullName>
    </submittedName>
</protein>
<name>A0A6G1HLZ6_9PEZI</name>
<organism evidence="1 2">
    <name type="scientific">Trichodelitschia bisporula</name>
    <dbReference type="NCBI Taxonomy" id="703511"/>
    <lineage>
        <taxon>Eukaryota</taxon>
        <taxon>Fungi</taxon>
        <taxon>Dikarya</taxon>
        <taxon>Ascomycota</taxon>
        <taxon>Pezizomycotina</taxon>
        <taxon>Dothideomycetes</taxon>
        <taxon>Dothideomycetes incertae sedis</taxon>
        <taxon>Phaeotrichales</taxon>
        <taxon>Phaeotrichaceae</taxon>
        <taxon>Trichodelitschia</taxon>
    </lineage>
</organism>
<dbReference type="EMBL" id="ML996704">
    <property type="protein sequence ID" value="KAF2397040.1"/>
    <property type="molecule type" value="Genomic_DNA"/>
</dbReference>